<evidence type="ECO:0000313" key="2">
    <source>
        <dbReference type="Proteomes" id="UP001595648"/>
    </source>
</evidence>
<comment type="caution">
    <text evidence="1">The sequence shown here is derived from an EMBL/GenBank/DDBJ whole genome shotgun (WGS) entry which is preliminary data.</text>
</comment>
<dbReference type="EMBL" id="JBHRVD010000001">
    <property type="protein sequence ID" value="MFC3324852.1"/>
    <property type="molecule type" value="Genomic_DNA"/>
</dbReference>
<proteinExistence type="predicted"/>
<dbReference type="Proteomes" id="UP001595648">
    <property type="component" value="Unassembled WGS sequence"/>
</dbReference>
<keyword evidence="2" id="KW-1185">Reference proteome</keyword>
<sequence length="67" mass="7173">MRQHMLNGWLVAALVATTCLLGVTAYAEVQADISRIACTHDHKDLGERAARCDICAAVRCDDLTSGA</sequence>
<protein>
    <submittedName>
        <fullName evidence="1">Uncharacterized protein</fullName>
    </submittedName>
</protein>
<accession>A0ABV7MSF2</accession>
<dbReference type="RefSeq" id="WP_378982041.1">
    <property type="nucleotide sequence ID" value="NZ_JBHRVD010000001.1"/>
</dbReference>
<name>A0ABV7MSF2_9HYPH</name>
<organism evidence="1 2">
    <name type="scientific">Mesorhizobium cantuariense</name>
    <dbReference type="NCBI Taxonomy" id="1300275"/>
    <lineage>
        <taxon>Bacteria</taxon>
        <taxon>Pseudomonadati</taxon>
        <taxon>Pseudomonadota</taxon>
        <taxon>Alphaproteobacteria</taxon>
        <taxon>Hyphomicrobiales</taxon>
        <taxon>Phyllobacteriaceae</taxon>
        <taxon>Mesorhizobium</taxon>
    </lineage>
</organism>
<evidence type="ECO:0000313" key="1">
    <source>
        <dbReference type="EMBL" id="MFC3324852.1"/>
    </source>
</evidence>
<reference evidence="2" key="1">
    <citation type="journal article" date="2019" name="Int. J. Syst. Evol. Microbiol.">
        <title>The Global Catalogue of Microorganisms (GCM) 10K type strain sequencing project: providing services to taxonomists for standard genome sequencing and annotation.</title>
        <authorList>
            <consortium name="The Broad Institute Genomics Platform"/>
            <consortium name="The Broad Institute Genome Sequencing Center for Infectious Disease"/>
            <person name="Wu L."/>
            <person name="Ma J."/>
        </authorList>
    </citation>
    <scope>NUCLEOTIDE SEQUENCE [LARGE SCALE GENOMIC DNA]</scope>
    <source>
        <strain evidence="2">ICMP 19515</strain>
    </source>
</reference>
<gene>
    <name evidence="1" type="ORF">ACFOJ9_24235</name>
</gene>